<dbReference type="Pfam" id="PF22311">
    <property type="entry name" value="DUF6970"/>
    <property type="match status" value="1"/>
</dbReference>
<accession>A0A2K9PJQ2</accession>
<dbReference type="InterPro" id="IPR054243">
    <property type="entry name" value="DUF6970"/>
</dbReference>
<name>A0A2K9PJQ2_9FLAO</name>
<dbReference type="AlphaFoldDB" id="A0A2K9PJQ2"/>
<evidence type="ECO:0000259" key="1">
    <source>
        <dbReference type="Pfam" id="PF22311"/>
    </source>
</evidence>
<dbReference type="KEGG" id="fek:C1H87_00590"/>
<gene>
    <name evidence="2" type="ORF">C1H87_00590</name>
</gene>
<dbReference type="PROSITE" id="PS51257">
    <property type="entry name" value="PROKAR_LIPOPROTEIN"/>
    <property type="match status" value="1"/>
</dbReference>
<dbReference type="RefSeq" id="WP_102753954.1">
    <property type="nucleotide sequence ID" value="NZ_CP025791.1"/>
</dbReference>
<sequence>MKYFLPFLLLALFLGCDETDDNPSSKICSTDPLENIEWLKELLNSANTNDLEITQYDYKKQTVFSINNCIDCADNLITVYDCDKNKICEFGGIAGLNTCPDFDTEAINKKVLYTDRNCDKGTIISSKLYKALKSSPITSVEINDNCLNITFSILSTQDKIKDVTLVDADEILESDPIQRRLKFSIKENLTKPTSVSATTSFDISNLAEEGETIILNIEGFNTSIKYTRVP</sequence>
<proteinExistence type="predicted"/>
<evidence type="ECO:0000313" key="2">
    <source>
        <dbReference type="EMBL" id="AUP77294.1"/>
    </source>
</evidence>
<keyword evidence="3" id="KW-1185">Reference proteome</keyword>
<dbReference type="OrthoDB" id="1493159at2"/>
<protein>
    <recommendedName>
        <fullName evidence="1">DUF6970 domain-containing protein</fullName>
    </recommendedName>
</protein>
<dbReference type="Proteomes" id="UP000235826">
    <property type="component" value="Chromosome"/>
</dbReference>
<organism evidence="2 3">
    <name type="scientific">Flavivirga eckloniae</name>
    <dbReference type="NCBI Taxonomy" id="1803846"/>
    <lineage>
        <taxon>Bacteria</taxon>
        <taxon>Pseudomonadati</taxon>
        <taxon>Bacteroidota</taxon>
        <taxon>Flavobacteriia</taxon>
        <taxon>Flavobacteriales</taxon>
        <taxon>Flavobacteriaceae</taxon>
        <taxon>Flavivirga</taxon>
    </lineage>
</organism>
<dbReference type="Gene3D" id="2.60.40.2370">
    <property type="entry name" value="NigD-like, C-terminal beta sandwich domain"/>
    <property type="match status" value="1"/>
</dbReference>
<feature type="domain" description="DUF6970" evidence="1">
    <location>
        <begin position="47"/>
        <end position="115"/>
    </location>
</feature>
<dbReference type="EMBL" id="CP025791">
    <property type="protein sequence ID" value="AUP77294.1"/>
    <property type="molecule type" value="Genomic_DNA"/>
</dbReference>
<reference evidence="2 3" key="1">
    <citation type="submission" date="2018-01" db="EMBL/GenBank/DDBJ databases">
        <title>Complete genome sequence of Flavivirga eckloniae ECD14 isolated from seaweed Ecklonia cava.</title>
        <authorList>
            <person name="Lee J.H."/>
            <person name="Baik K.S."/>
            <person name="Seong C.N."/>
        </authorList>
    </citation>
    <scope>NUCLEOTIDE SEQUENCE [LARGE SCALE GENOMIC DNA]</scope>
    <source>
        <strain evidence="2 3">ECD14</strain>
    </source>
</reference>
<dbReference type="InterPro" id="IPR038143">
    <property type="entry name" value="NigD-like_C_dom_sf"/>
</dbReference>
<evidence type="ECO:0000313" key="3">
    <source>
        <dbReference type="Proteomes" id="UP000235826"/>
    </source>
</evidence>